<feature type="region of interest" description="Disordered" evidence="6">
    <location>
        <begin position="361"/>
        <end position="392"/>
    </location>
</feature>
<keyword evidence="10" id="KW-1185">Reference proteome</keyword>
<sequence length="392" mass="44234">MASIRERIDASGKKSYHVQIRLKGFPPQTQTFDSKSIAKQWAQRVETELREGRYMPHAVAQRHTVKEMLETYRDRVLTPLKPKRIRDQGQQLQWWIDRIGRYSLADITPAIIGKYRDELLATTFGKIKPKKLAPATAVRYLAVLSHAFNVAVKEWEWLPESPMAKVKKPKVANGRVRYLTTDELGRLRTATALSENRYLAAVLEVAIATGMRYSEIMNLRWRDVLLDERGQCSLAVLEETKNGERRGVPLTGSGQSALDALRQAHMKTNDGRVNSGLLLFPSSTKKDKPVELRKSWETALKRAKIENFRFHDLRHTTASYLAMEGATGPEIAEVLGHKDLQMVKRYAHLSKAHITGVLSRMNQSRLGDPSDAPPSSATGRPAHHDKPDSGSD</sequence>
<dbReference type="InterPro" id="IPR013762">
    <property type="entry name" value="Integrase-like_cat_sf"/>
</dbReference>
<dbReference type="PANTHER" id="PTHR30349">
    <property type="entry name" value="PHAGE INTEGRASE-RELATED"/>
    <property type="match status" value="1"/>
</dbReference>
<protein>
    <submittedName>
        <fullName evidence="9">Site-specific integrase</fullName>
    </submittedName>
</protein>
<reference evidence="9" key="1">
    <citation type="submission" date="2020-12" db="EMBL/GenBank/DDBJ databases">
        <title>Comamonas sp. nov., isolated from stream water.</title>
        <authorList>
            <person name="Park K.-H."/>
        </authorList>
    </citation>
    <scope>NUCLEOTIDE SEQUENCE</scope>
    <source>
        <strain evidence="9">EJ-4</strain>
    </source>
</reference>
<keyword evidence="4" id="KW-0233">DNA recombination</keyword>
<dbReference type="InterPro" id="IPR010998">
    <property type="entry name" value="Integrase_recombinase_N"/>
</dbReference>
<comment type="caution">
    <text evidence="9">The sequence shown here is derived from an EMBL/GenBank/DDBJ whole genome shotgun (WGS) entry which is preliminary data.</text>
</comment>
<feature type="compositionally biased region" description="Basic and acidic residues" evidence="6">
    <location>
        <begin position="382"/>
        <end position="392"/>
    </location>
</feature>
<dbReference type="EMBL" id="JABBCQ020000013">
    <property type="protein sequence ID" value="MBI1625780.1"/>
    <property type="molecule type" value="Genomic_DNA"/>
</dbReference>
<gene>
    <name evidence="9" type="ORF">HF327_014850</name>
</gene>
<evidence type="ECO:0000313" key="9">
    <source>
        <dbReference type="EMBL" id="MBI1625780.1"/>
    </source>
</evidence>
<keyword evidence="2" id="KW-0229">DNA integration</keyword>
<accession>A0A843B9L2</accession>
<evidence type="ECO:0000256" key="6">
    <source>
        <dbReference type="SAM" id="MobiDB-lite"/>
    </source>
</evidence>
<dbReference type="GO" id="GO:0006310">
    <property type="term" value="P:DNA recombination"/>
    <property type="evidence" value="ECO:0007669"/>
    <property type="project" value="UniProtKB-KW"/>
</dbReference>
<evidence type="ECO:0000256" key="5">
    <source>
        <dbReference type="PROSITE-ProRule" id="PRU01248"/>
    </source>
</evidence>
<feature type="domain" description="Tyr recombinase" evidence="7">
    <location>
        <begin position="174"/>
        <end position="359"/>
    </location>
</feature>
<dbReference type="Gene3D" id="1.10.443.10">
    <property type="entry name" value="Intergrase catalytic core"/>
    <property type="match status" value="1"/>
</dbReference>
<dbReference type="CDD" id="cd00796">
    <property type="entry name" value="INT_Rci_Hp1_C"/>
    <property type="match status" value="1"/>
</dbReference>
<evidence type="ECO:0000259" key="7">
    <source>
        <dbReference type="PROSITE" id="PS51898"/>
    </source>
</evidence>
<comment type="similarity">
    <text evidence="1">Belongs to the 'phage' integrase family.</text>
</comment>
<dbReference type="InterPro" id="IPR050090">
    <property type="entry name" value="Tyrosine_recombinase_XerCD"/>
</dbReference>
<evidence type="ECO:0000313" key="10">
    <source>
        <dbReference type="Proteomes" id="UP000530032"/>
    </source>
</evidence>
<proteinExistence type="inferred from homology"/>
<keyword evidence="3 5" id="KW-0238">DNA-binding</keyword>
<dbReference type="SUPFAM" id="SSF56349">
    <property type="entry name" value="DNA breaking-rejoining enzymes"/>
    <property type="match status" value="1"/>
</dbReference>
<evidence type="ECO:0000256" key="4">
    <source>
        <dbReference type="ARBA" id="ARBA00023172"/>
    </source>
</evidence>
<dbReference type="InterPro" id="IPR011010">
    <property type="entry name" value="DNA_brk_join_enz"/>
</dbReference>
<dbReference type="Proteomes" id="UP000530032">
    <property type="component" value="Unassembled WGS sequence"/>
</dbReference>
<evidence type="ECO:0000256" key="3">
    <source>
        <dbReference type="ARBA" id="ARBA00023125"/>
    </source>
</evidence>
<dbReference type="GO" id="GO:0003677">
    <property type="term" value="F:DNA binding"/>
    <property type="evidence" value="ECO:0007669"/>
    <property type="project" value="UniProtKB-UniRule"/>
</dbReference>
<name>A0A843B9L2_9BURK</name>
<dbReference type="PROSITE" id="PS51898">
    <property type="entry name" value="TYR_RECOMBINASE"/>
    <property type="match status" value="1"/>
</dbReference>
<dbReference type="InterPro" id="IPR044068">
    <property type="entry name" value="CB"/>
</dbReference>
<organism evidence="9 10">
    <name type="scientific">Comamonas suwonensis</name>
    <dbReference type="NCBI Taxonomy" id="2606214"/>
    <lineage>
        <taxon>Bacteria</taxon>
        <taxon>Pseudomonadati</taxon>
        <taxon>Pseudomonadota</taxon>
        <taxon>Betaproteobacteria</taxon>
        <taxon>Burkholderiales</taxon>
        <taxon>Comamonadaceae</taxon>
        <taxon>Comamonas</taxon>
    </lineage>
</organism>
<evidence type="ECO:0000256" key="2">
    <source>
        <dbReference type="ARBA" id="ARBA00022908"/>
    </source>
</evidence>
<dbReference type="Gene3D" id="1.10.150.130">
    <property type="match status" value="1"/>
</dbReference>
<evidence type="ECO:0000256" key="1">
    <source>
        <dbReference type="ARBA" id="ARBA00008857"/>
    </source>
</evidence>
<dbReference type="RefSeq" id="WP_198460911.1">
    <property type="nucleotide sequence ID" value="NZ_JABBCQ020000013.1"/>
</dbReference>
<dbReference type="GO" id="GO:0015074">
    <property type="term" value="P:DNA integration"/>
    <property type="evidence" value="ECO:0007669"/>
    <property type="project" value="UniProtKB-KW"/>
</dbReference>
<dbReference type="InterPro" id="IPR002104">
    <property type="entry name" value="Integrase_catalytic"/>
</dbReference>
<dbReference type="PANTHER" id="PTHR30349:SF64">
    <property type="entry name" value="PROPHAGE INTEGRASE INTD-RELATED"/>
    <property type="match status" value="1"/>
</dbReference>
<feature type="domain" description="Core-binding (CB)" evidence="8">
    <location>
        <begin position="63"/>
        <end position="152"/>
    </location>
</feature>
<evidence type="ECO:0000259" key="8">
    <source>
        <dbReference type="PROSITE" id="PS51900"/>
    </source>
</evidence>
<dbReference type="PROSITE" id="PS51900">
    <property type="entry name" value="CB"/>
    <property type="match status" value="1"/>
</dbReference>
<dbReference type="Pfam" id="PF00589">
    <property type="entry name" value="Phage_integrase"/>
    <property type="match status" value="1"/>
</dbReference>
<dbReference type="AlphaFoldDB" id="A0A843B9L2"/>